<dbReference type="Proteomes" id="UP000318661">
    <property type="component" value="Unassembled WGS sequence"/>
</dbReference>
<dbReference type="InterPro" id="IPR013116">
    <property type="entry name" value="KARI_N"/>
</dbReference>
<evidence type="ECO:0000259" key="8">
    <source>
        <dbReference type="PROSITE" id="PS51850"/>
    </source>
</evidence>
<keyword evidence="9" id="KW-0413">Isomerase</keyword>
<dbReference type="NCBIfam" id="TIGR00465">
    <property type="entry name" value="ilvC"/>
    <property type="match status" value="1"/>
</dbReference>
<dbReference type="InterPro" id="IPR013023">
    <property type="entry name" value="KARI"/>
</dbReference>
<dbReference type="GO" id="GO:0046872">
    <property type="term" value="F:metal ion binding"/>
    <property type="evidence" value="ECO:0007669"/>
    <property type="project" value="UniProtKB-KW"/>
</dbReference>
<evidence type="ECO:0000256" key="3">
    <source>
        <dbReference type="ARBA" id="ARBA00022723"/>
    </source>
</evidence>
<keyword evidence="6" id="KW-0100">Branched-chain amino acid biosynthesis</keyword>
<dbReference type="SUPFAM" id="SSF51735">
    <property type="entry name" value="NAD(P)-binding Rossmann-fold domains"/>
    <property type="match status" value="1"/>
</dbReference>
<dbReference type="EC" id="1.1.1.86" evidence="7"/>
<dbReference type="PANTHER" id="PTHR21371:SF1">
    <property type="entry name" value="KETOL-ACID REDUCTOISOMERASE, MITOCHONDRIAL"/>
    <property type="match status" value="1"/>
</dbReference>
<name>A0A537LAW9_9BACT</name>
<keyword evidence="2" id="KW-0028">Amino-acid biosynthesis</keyword>
<dbReference type="GO" id="GO:0016853">
    <property type="term" value="F:isomerase activity"/>
    <property type="evidence" value="ECO:0007669"/>
    <property type="project" value="UniProtKB-KW"/>
</dbReference>
<sequence length="192" mass="20323">MATIYYDKDASLEPLRGKTVAVIGYGSQGHAHSQNLRDSGVSVVVGLYRGSPSWAKAEGDGFRVATVGDASAKADLVAMLAPDHVQRSIYEEEIGPALRPGATLLFAHGFNIHFGQIVPAPTVDVVMIAPKAPGHRMRELFMEGVGVPGLLAVHQNVTGHAKETALAYGRAVGCTKAGVIETTFKEETETDL</sequence>
<keyword evidence="3" id="KW-0479">Metal-binding</keyword>
<dbReference type="InterPro" id="IPR036291">
    <property type="entry name" value="NAD(P)-bd_dom_sf"/>
</dbReference>
<feature type="domain" description="KARI N-terminal Rossmann" evidence="8">
    <location>
        <begin position="1"/>
        <end position="182"/>
    </location>
</feature>
<evidence type="ECO:0000256" key="6">
    <source>
        <dbReference type="ARBA" id="ARBA00023304"/>
    </source>
</evidence>
<evidence type="ECO:0000313" key="10">
    <source>
        <dbReference type="Proteomes" id="UP000318661"/>
    </source>
</evidence>
<accession>A0A537LAW9</accession>
<evidence type="ECO:0000256" key="5">
    <source>
        <dbReference type="ARBA" id="ARBA00023002"/>
    </source>
</evidence>
<evidence type="ECO:0000313" key="9">
    <source>
        <dbReference type="EMBL" id="TMJ05163.1"/>
    </source>
</evidence>
<dbReference type="Pfam" id="PF07991">
    <property type="entry name" value="KARI_N"/>
    <property type="match status" value="1"/>
</dbReference>
<dbReference type="GO" id="GO:0004455">
    <property type="term" value="F:ketol-acid reductoisomerase activity"/>
    <property type="evidence" value="ECO:0007669"/>
    <property type="project" value="UniProtKB-UniRule"/>
</dbReference>
<evidence type="ECO:0000256" key="7">
    <source>
        <dbReference type="NCBIfam" id="TIGR00465"/>
    </source>
</evidence>
<protein>
    <recommendedName>
        <fullName evidence="7">Ketol-acid reductoisomerase</fullName>
        <ecNumber evidence="7">1.1.1.86</ecNumber>
    </recommendedName>
</protein>
<feature type="non-terminal residue" evidence="9">
    <location>
        <position position="192"/>
    </location>
</feature>
<dbReference type="EMBL" id="VBAJ01000252">
    <property type="protein sequence ID" value="TMJ05163.1"/>
    <property type="molecule type" value="Genomic_DNA"/>
</dbReference>
<evidence type="ECO:0000256" key="2">
    <source>
        <dbReference type="ARBA" id="ARBA00022605"/>
    </source>
</evidence>
<dbReference type="FunFam" id="3.40.50.720:FF:000023">
    <property type="entry name" value="Ketol-acid reductoisomerase (NADP(+))"/>
    <property type="match status" value="1"/>
</dbReference>
<reference evidence="9 10" key="1">
    <citation type="journal article" date="2019" name="Nat. Microbiol.">
        <title>Mediterranean grassland soil C-N compound turnover is dependent on rainfall and depth, and is mediated by genomically divergent microorganisms.</title>
        <authorList>
            <person name="Diamond S."/>
            <person name="Andeer P.F."/>
            <person name="Li Z."/>
            <person name="Crits-Christoph A."/>
            <person name="Burstein D."/>
            <person name="Anantharaman K."/>
            <person name="Lane K.R."/>
            <person name="Thomas B.C."/>
            <person name="Pan C."/>
            <person name="Northen T.R."/>
            <person name="Banfield J.F."/>
        </authorList>
    </citation>
    <scope>NUCLEOTIDE SEQUENCE [LARGE SCALE GENOMIC DNA]</scope>
    <source>
        <strain evidence="9">NP_2</strain>
    </source>
</reference>
<organism evidence="9 10">
    <name type="scientific">Candidatus Segetimicrobium genomatis</name>
    <dbReference type="NCBI Taxonomy" id="2569760"/>
    <lineage>
        <taxon>Bacteria</taxon>
        <taxon>Bacillati</taxon>
        <taxon>Candidatus Sysuimicrobiota</taxon>
        <taxon>Candidatus Sysuimicrobiia</taxon>
        <taxon>Candidatus Sysuimicrobiales</taxon>
        <taxon>Candidatus Segetimicrobiaceae</taxon>
        <taxon>Candidatus Segetimicrobium</taxon>
    </lineage>
</organism>
<proteinExistence type="predicted"/>
<dbReference type="AlphaFoldDB" id="A0A537LAW9"/>
<dbReference type="GO" id="GO:0009099">
    <property type="term" value="P:L-valine biosynthetic process"/>
    <property type="evidence" value="ECO:0007669"/>
    <property type="project" value="UniProtKB-UniRule"/>
</dbReference>
<dbReference type="GO" id="GO:0009097">
    <property type="term" value="P:isoleucine biosynthetic process"/>
    <property type="evidence" value="ECO:0007669"/>
    <property type="project" value="UniProtKB-UniRule"/>
</dbReference>
<evidence type="ECO:0000256" key="1">
    <source>
        <dbReference type="ARBA" id="ARBA00001946"/>
    </source>
</evidence>
<keyword evidence="4" id="KW-0460">Magnesium</keyword>
<comment type="cofactor">
    <cofactor evidence="1">
        <name>Mg(2+)</name>
        <dbReference type="ChEBI" id="CHEBI:18420"/>
    </cofactor>
</comment>
<dbReference type="PROSITE" id="PS51850">
    <property type="entry name" value="KARI_N"/>
    <property type="match status" value="1"/>
</dbReference>
<evidence type="ECO:0000256" key="4">
    <source>
        <dbReference type="ARBA" id="ARBA00022842"/>
    </source>
</evidence>
<keyword evidence="5 9" id="KW-0560">Oxidoreductase</keyword>
<comment type="caution">
    <text evidence="9">The sequence shown here is derived from an EMBL/GenBank/DDBJ whole genome shotgun (WGS) entry which is preliminary data.</text>
</comment>
<dbReference type="PANTHER" id="PTHR21371">
    <property type="entry name" value="KETOL-ACID REDUCTOISOMERASE, MITOCHONDRIAL"/>
    <property type="match status" value="1"/>
</dbReference>
<dbReference type="Gene3D" id="3.40.50.720">
    <property type="entry name" value="NAD(P)-binding Rossmann-like Domain"/>
    <property type="match status" value="1"/>
</dbReference>
<gene>
    <name evidence="9" type="primary">ilvC</name>
    <name evidence="9" type="ORF">E6G99_09940</name>
</gene>